<dbReference type="AlphaFoldDB" id="A0A9X1YB74"/>
<dbReference type="Pfam" id="PF13458">
    <property type="entry name" value="Peripla_BP_6"/>
    <property type="match status" value="1"/>
</dbReference>
<accession>A0A9X1YB74</accession>
<evidence type="ECO:0000256" key="1">
    <source>
        <dbReference type="ARBA" id="ARBA00010062"/>
    </source>
</evidence>
<keyword evidence="2 4" id="KW-0732">Signal</keyword>
<evidence type="ECO:0000313" key="7">
    <source>
        <dbReference type="Proteomes" id="UP001139516"/>
    </source>
</evidence>
<dbReference type="RefSeq" id="WP_248667580.1">
    <property type="nucleotide sequence ID" value="NZ_JALPRX010000057.1"/>
</dbReference>
<feature type="chain" id="PRO_5040734989" evidence="4">
    <location>
        <begin position="27"/>
        <end position="410"/>
    </location>
</feature>
<dbReference type="PANTHER" id="PTHR30483">
    <property type="entry name" value="LEUCINE-SPECIFIC-BINDING PROTEIN"/>
    <property type="match status" value="1"/>
</dbReference>
<keyword evidence="3" id="KW-0029">Amino-acid transport</keyword>
<evidence type="ECO:0000256" key="4">
    <source>
        <dbReference type="SAM" id="SignalP"/>
    </source>
</evidence>
<evidence type="ECO:0000256" key="2">
    <source>
        <dbReference type="ARBA" id="ARBA00022729"/>
    </source>
</evidence>
<evidence type="ECO:0000256" key="3">
    <source>
        <dbReference type="ARBA" id="ARBA00022970"/>
    </source>
</evidence>
<proteinExistence type="inferred from homology"/>
<organism evidence="6 7">
    <name type="scientific">Roseomonas acroporae</name>
    <dbReference type="NCBI Taxonomy" id="2937791"/>
    <lineage>
        <taxon>Bacteria</taxon>
        <taxon>Pseudomonadati</taxon>
        <taxon>Pseudomonadota</taxon>
        <taxon>Alphaproteobacteria</taxon>
        <taxon>Acetobacterales</taxon>
        <taxon>Roseomonadaceae</taxon>
        <taxon>Roseomonas</taxon>
    </lineage>
</organism>
<comment type="caution">
    <text evidence="6">The sequence shown here is derived from an EMBL/GenBank/DDBJ whole genome shotgun (WGS) entry which is preliminary data.</text>
</comment>
<feature type="domain" description="Leucine-binding protein" evidence="5">
    <location>
        <begin position="31"/>
        <end position="373"/>
    </location>
</feature>
<protein>
    <submittedName>
        <fullName evidence="6">ABC transporter substrate-binding protein</fullName>
    </submittedName>
</protein>
<feature type="signal peptide" evidence="4">
    <location>
        <begin position="1"/>
        <end position="26"/>
    </location>
</feature>
<reference evidence="6" key="1">
    <citation type="submission" date="2022-04" db="EMBL/GenBank/DDBJ databases">
        <title>Roseomonas acroporae sp. nov., isolated from coral Acropora digitifera.</title>
        <authorList>
            <person name="Sun H."/>
        </authorList>
    </citation>
    <scope>NUCLEOTIDE SEQUENCE</scope>
    <source>
        <strain evidence="6">NAR14</strain>
    </source>
</reference>
<dbReference type="SUPFAM" id="SSF53822">
    <property type="entry name" value="Periplasmic binding protein-like I"/>
    <property type="match status" value="1"/>
</dbReference>
<dbReference type="InterPro" id="IPR051010">
    <property type="entry name" value="BCAA_transport"/>
</dbReference>
<dbReference type="GO" id="GO:0006865">
    <property type="term" value="P:amino acid transport"/>
    <property type="evidence" value="ECO:0007669"/>
    <property type="project" value="UniProtKB-KW"/>
</dbReference>
<dbReference type="InterPro" id="IPR028082">
    <property type="entry name" value="Peripla_BP_I"/>
</dbReference>
<evidence type="ECO:0000313" key="6">
    <source>
        <dbReference type="EMBL" id="MCK8785462.1"/>
    </source>
</evidence>
<gene>
    <name evidence="6" type="ORF">M0638_13815</name>
</gene>
<dbReference type="Proteomes" id="UP001139516">
    <property type="component" value="Unassembled WGS sequence"/>
</dbReference>
<keyword evidence="3" id="KW-0813">Transport</keyword>
<dbReference type="InterPro" id="IPR006311">
    <property type="entry name" value="TAT_signal"/>
</dbReference>
<dbReference type="PROSITE" id="PS51318">
    <property type="entry name" value="TAT"/>
    <property type="match status" value="1"/>
</dbReference>
<dbReference type="Gene3D" id="3.40.50.2300">
    <property type="match status" value="2"/>
</dbReference>
<keyword evidence="7" id="KW-1185">Reference proteome</keyword>
<dbReference type="EMBL" id="JALPRX010000057">
    <property type="protein sequence ID" value="MCK8785462.1"/>
    <property type="molecule type" value="Genomic_DNA"/>
</dbReference>
<evidence type="ECO:0000259" key="5">
    <source>
        <dbReference type="Pfam" id="PF13458"/>
    </source>
</evidence>
<name>A0A9X1YB74_9PROT</name>
<comment type="similarity">
    <text evidence="1">Belongs to the leucine-binding protein family.</text>
</comment>
<dbReference type="PANTHER" id="PTHR30483:SF6">
    <property type="entry name" value="PERIPLASMIC BINDING PROTEIN OF ABC TRANSPORTER FOR NATURAL AMINO ACIDS"/>
    <property type="match status" value="1"/>
</dbReference>
<sequence>MNLRRRDALTLGAAATTLLAAPRARAQATPTIRIGVLTDLSGPYRDATGPGSVLCAQVAAEQFGTGHGFKVEVVSADHQNKPDVGAAIARQWFDRDGVDMIVDVPTSSVALAVNEIAKEKNKAYVNTGAGTTDLTGPQCTPNTIHWSYDVYMLSKATATQLARLGGKKWYFITADYVFGQQLERDASAFVKQAGGQVLGAARYPFPATTDFSSFLLQAQAARADVLGLANAGADTINCVKQAHEFGLTRRMKVATLLFQITDLASVGLEQGQGLYSAQSFYWDLNDDTRRFTGLVQPRMPNRAAPTMIHAGVYAGTLHYLKAVAALGAAQARADGAATVARMKAMPTEDLAFGKASIRADGLCMLPAHLFQAKTPAESKGTWDLQKLVSTSPAEESWKPLAEGGCPLARG</sequence>
<dbReference type="InterPro" id="IPR028081">
    <property type="entry name" value="Leu-bd"/>
</dbReference>
<dbReference type="CDD" id="cd06327">
    <property type="entry name" value="PBP1_SBP-like"/>
    <property type="match status" value="1"/>
</dbReference>